<evidence type="ECO:0000313" key="3">
    <source>
        <dbReference type="Proteomes" id="UP000248817"/>
    </source>
</evidence>
<accession>A0A2V5IE46</accession>
<keyword evidence="3" id="KW-1185">Reference proteome</keyword>
<dbReference type="EMBL" id="KZ825472">
    <property type="protein sequence ID" value="PYI35025.1"/>
    <property type="molecule type" value="Genomic_DNA"/>
</dbReference>
<organism evidence="2 3">
    <name type="scientific">Aspergillus indologenus CBS 114.80</name>
    <dbReference type="NCBI Taxonomy" id="1450541"/>
    <lineage>
        <taxon>Eukaryota</taxon>
        <taxon>Fungi</taxon>
        <taxon>Dikarya</taxon>
        <taxon>Ascomycota</taxon>
        <taxon>Pezizomycotina</taxon>
        <taxon>Eurotiomycetes</taxon>
        <taxon>Eurotiomycetidae</taxon>
        <taxon>Eurotiales</taxon>
        <taxon>Aspergillaceae</taxon>
        <taxon>Aspergillus</taxon>
        <taxon>Aspergillus subgen. Circumdati</taxon>
    </lineage>
</organism>
<keyword evidence="1" id="KW-0732">Signal</keyword>
<feature type="chain" id="PRO_5015860094" description="Secreted protein" evidence="1">
    <location>
        <begin position="20"/>
        <end position="78"/>
    </location>
</feature>
<reference evidence="2 3" key="1">
    <citation type="submission" date="2018-02" db="EMBL/GenBank/DDBJ databases">
        <title>The genomes of Aspergillus section Nigri reveals drivers in fungal speciation.</title>
        <authorList>
            <consortium name="DOE Joint Genome Institute"/>
            <person name="Vesth T.C."/>
            <person name="Nybo J."/>
            <person name="Theobald S."/>
            <person name="Brandl J."/>
            <person name="Frisvad J.C."/>
            <person name="Nielsen K.F."/>
            <person name="Lyhne E.K."/>
            <person name="Kogle M.E."/>
            <person name="Kuo A."/>
            <person name="Riley R."/>
            <person name="Clum A."/>
            <person name="Nolan M."/>
            <person name="Lipzen A."/>
            <person name="Salamov A."/>
            <person name="Henrissat B."/>
            <person name="Wiebenga A."/>
            <person name="De vries R.P."/>
            <person name="Grigoriev I.V."/>
            <person name="Mortensen U.H."/>
            <person name="Andersen M.R."/>
            <person name="Baker S.E."/>
        </authorList>
    </citation>
    <scope>NUCLEOTIDE SEQUENCE [LARGE SCALE GENOMIC DNA]</scope>
    <source>
        <strain evidence="2 3">CBS 114.80</strain>
    </source>
</reference>
<sequence length="78" mass="8746">MADASCLLVSLSLSLLTDQSEVFQGFGRWAAMCHTPRALVRLYYLRSPSELNSYEGSCGRRGFVYSQEGELNSRTFTN</sequence>
<evidence type="ECO:0008006" key="4">
    <source>
        <dbReference type="Google" id="ProtNLM"/>
    </source>
</evidence>
<protein>
    <recommendedName>
        <fullName evidence="4">Secreted protein</fullName>
    </recommendedName>
</protein>
<feature type="signal peptide" evidence="1">
    <location>
        <begin position="1"/>
        <end position="19"/>
    </location>
</feature>
<name>A0A2V5IE46_9EURO</name>
<evidence type="ECO:0000256" key="1">
    <source>
        <dbReference type="SAM" id="SignalP"/>
    </source>
</evidence>
<dbReference type="AlphaFoldDB" id="A0A2V5IE46"/>
<proteinExistence type="predicted"/>
<dbReference type="Proteomes" id="UP000248817">
    <property type="component" value="Unassembled WGS sequence"/>
</dbReference>
<gene>
    <name evidence="2" type="ORF">BP00DRAFT_422617</name>
</gene>
<evidence type="ECO:0000313" key="2">
    <source>
        <dbReference type="EMBL" id="PYI35025.1"/>
    </source>
</evidence>